<dbReference type="InterPro" id="IPR036390">
    <property type="entry name" value="WH_DNA-bd_sf"/>
</dbReference>
<dbReference type="SUPFAM" id="SSF46785">
    <property type="entry name" value="Winged helix' DNA-binding domain"/>
    <property type="match status" value="1"/>
</dbReference>
<gene>
    <name evidence="5" type="ORF">SAMN04488502_1095</name>
</gene>
<keyword evidence="6" id="KW-1185">Reference proteome</keyword>
<evidence type="ECO:0000256" key="3">
    <source>
        <dbReference type="ARBA" id="ARBA00023163"/>
    </source>
</evidence>
<dbReference type="STRING" id="146817.SAMN04488502_1095"/>
<evidence type="ECO:0000256" key="2">
    <source>
        <dbReference type="ARBA" id="ARBA00023125"/>
    </source>
</evidence>
<keyword evidence="1" id="KW-0805">Transcription regulation</keyword>
<dbReference type="OrthoDB" id="9794330at2"/>
<keyword evidence="2" id="KW-0238">DNA-binding</keyword>
<accession>A0A1G9X6S0</accession>
<dbReference type="PANTHER" id="PTHR43132">
    <property type="entry name" value="ARSENICAL RESISTANCE OPERON REPRESSOR ARSR-RELATED"/>
    <property type="match status" value="1"/>
</dbReference>
<dbReference type="InterPro" id="IPR051011">
    <property type="entry name" value="Metal_resp_trans_reg"/>
</dbReference>
<dbReference type="InterPro" id="IPR036388">
    <property type="entry name" value="WH-like_DNA-bd_sf"/>
</dbReference>
<dbReference type="InterPro" id="IPR011991">
    <property type="entry name" value="ArsR-like_HTH"/>
</dbReference>
<proteinExistence type="predicted"/>
<evidence type="ECO:0000256" key="1">
    <source>
        <dbReference type="ARBA" id="ARBA00023015"/>
    </source>
</evidence>
<dbReference type="AlphaFoldDB" id="A0A1G9X6S0"/>
<evidence type="ECO:0000259" key="4">
    <source>
        <dbReference type="PROSITE" id="PS50987"/>
    </source>
</evidence>
<dbReference type="Proteomes" id="UP000214880">
    <property type="component" value="Unassembled WGS sequence"/>
</dbReference>
<sequence length="125" mass="14360">MKKHSCEADMCEQLCEHPQTVCLVKSDMLPEGEMRQITEMFRLLGDMTRFKILQALSKRELCVCDIAAVLQMAQSAVSQQLRLLRGAHLVKYRKEGKLAWYSLNDDHIAVLLQNGMEHIRRSENG</sequence>
<dbReference type="NCBIfam" id="NF033788">
    <property type="entry name" value="HTH_metalloreg"/>
    <property type="match status" value="1"/>
</dbReference>
<protein>
    <submittedName>
        <fullName evidence="5">Transcriptional regulator, ArsR family</fullName>
    </submittedName>
</protein>
<dbReference type="RefSeq" id="WP_092074374.1">
    <property type="nucleotide sequence ID" value="NZ_FNHB01000009.1"/>
</dbReference>
<dbReference type="PROSITE" id="PS50987">
    <property type="entry name" value="HTH_ARSR_2"/>
    <property type="match status" value="1"/>
</dbReference>
<dbReference type="CDD" id="cd00090">
    <property type="entry name" value="HTH_ARSR"/>
    <property type="match status" value="1"/>
</dbReference>
<dbReference type="PANTHER" id="PTHR43132:SF6">
    <property type="entry name" value="HTH-TYPE TRANSCRIPTIONAL REPRESSOR CZRA"/>
    <property type="match status" value="1"/>
</dbReference>
<reference evidence="5 6" key="1">
    <citation type="submission" date="2016-10" db="EMBL/GenBank/DDBJ databases">
        <authorList>
            <person name="de Groot N.N."/>
        </authorList>
    </citation>
    <scope>NUCLEOTIDE SEQUENCE [LARGE SCALE GENOMIC DNA]</scope>
    <source>
        <strain evidence="5 6">DSM 1736</strain>
    </source>
</reference>
<keyword evidence="3" id="KW-0804">Transcription</keyword>
<dbReference type="GO" id="GO:0003700">
    <property type="term" value="F:DNA-binding transcription factor activity"/>
    <property type="evidence" value="ECO:0007669"/>
    <property type="project" value="InterPro"/>
</dbReference>
<dbReference type="Pfam" id="PF01022">
    <property type="entry name" value="HTH_5"/>
    <property type="match status" value="1"/>
</dbReference>
<dbReference type="Gene3D" id="1.10.10.10">
    <property type="entry name" value="Winged helix-like DNA-binding domain superfamily/Winged helix DNA-binding domain"/>
    <property type="match status" value="1"/>
</dbReference>
<dbReference type="InterPro" id="IPR001845">
    <property type="entry name" value="HTH_ArsR_DNA-bd_dom"/>
</dbReference>
<evidence type="ECO:0000313" key="5">
    <source>
        <dbReference type="EMBL" id="SDM92460.1"/>
    </source>
</evidence>
<dbReference type="EMBL" id="FNHB01000009">
    <property type="protein sequence ID" value="SDM92460.1"/>
    <property type="molecule type" value="Genomic_DNA"/>
</dbReference>
<feature type="domain" description="HTH arsR-type" evidence="4">
    <location>
        <begin position="29"/>
        <end position="123"/>
    </location>
</feature>
<dbReference type="PRINTS" id="PR00778">
    <property type="entry name" value="HTHARSR"/>
</dbReference>
<evidence type="ECO:0000313" key="6">
    <source>
        <dbReference type="Proteomes" id="UP000214880"/>
    </source>
</evidence>
<name>A0A1G9X6S0_9FIRM</name>
<organism evidence="5 6">
    <name type="scientific">Dendrosporobacter quercicolus</name>
    <dbReference type="NCBI Taxonomy" id="146817"/>
    <lineage>
        <taxon>Bacteria</taxon>
        <taxon>Bacillati</taxon>
        <taxon>Bacillota</taxon>
        <taxon>Negativicutes</taxon>
        <taxon>Selenomonadales</taxon>
        <taxon>Sporomusaceae</taxon>
        <taxon>Dendrosporobacter</taxon>
    </lineage>
</organism>
<dbReference type="SMART" id="SM00418">
    <property type="entry name" value="HTH_ARSR"/>
    <property type="match status" value="1"/>
</dbReference>
<dbReference type="GO" id="GO:0003677">
    <property type="term" value="F:DNA binding"/>
    <property type="evidence" value="ECO:0007669"/>
    <property type="project" value="UniProtKB-KW"/>
</dbReference>